<dbReference type="InterPro" id="IPR014745">
    <property type="entry name" value="MHC_II_a/b_N"/>
</dbReference>
<dbReference type="InterPro" id="IPR036179">
    <property type="entry name" value="Ig-like_dom_sf"/>
</dbReference>
<sequence length="180" mass="19319">GGEGLVLALPPRAPALFRFDFGGSRWIPELPELPPWPPGTETPPELLLELRLCRQLLQMLEEGLRGRLPQARGIPVASVSPQFPLESLPPGSPLPLLCRLDNIYPPHLELTWAVDGTPQSSGGTWGPLGTPQKSGGTLGAFSPAPDLSFSLFSYLRVVPAPGKTYSCRLRLPQDNGSVVA</sequence>
<dbReference type="InterPro" id="IPR007110">
    <property type="entry name" value="Ig-like_dom"/>
</dbReference>
<gene>
    <name evidence="5" type="primary">Hladma</name>
    <name evidence="5" type="ORF">CEYCYA_R12588</name>
</gene>
<feature type="non-terminal residue" evidence="5">
    <location>
        <position position="180"/>
    </location>
</feature>
<dbReference type="Gene3D" id="3.10.320.10">
    <property type="entry name" value="Class II Histocompatibility Antigen, M Beta Chain, Chain B, domain 1"/>
    <property type="match status" value="1"/>
</dbReference>
<dbReference type="PROSITE" id="PS50835">
    <property type="entry name" value="IG_LIKE"/>
    <property type="match status" value="1"/>
</dbReference>
<keyword evidence="2" id="KW-0812">Transmembrane</keyword>
<protein>
    <submittedName>
        <fullName evidence="5">DMA protein</fullName>
    </submittedName>
</protein>
<evidence type="ECO:0000256" key="3">
    <source>
        <dbReference type="ARBA" id="ARBA00022989"/>
    </source>
</evidence>
<evidence type="ECO:0000313" key="6">
    <source>
        <dbReference type="Proteomes" id="UP000586704"/>
    </source>
</evidence>
<evidence type="ECO:0000313" key="5">
    <source>
        <dbReference type="EMBL" id="NXY82931.1"/>
    </source>
</evidence>
<dbReference type="InterPro" id="IPR003597">
    <property type="entry name" value="Ig_C1-set"/>
</dbReference>
<dbReference type="SMART" id="SM00407">
    <property type="entry name" value="IGc1"/>
    <property type="match status" value="1"/>
</dbReference>
<dbReference type="Proteomes" id="UP000586704">
    <property type="component" value="Unassembled WGS sequence"/>
</dbReference>
<keyword evidence="3" id="KW-1133">Transmembrane helix</keyword>
<feature type="domain" description="Ig-like" evidence="4">
    <location>
        <begin position="75"/>
        <end position="180"/>
    </location>
</feature>
<dbReference type="PANTHER" id="PTHR19944">
    <property type="entry name" value="MHC CLASS II-RELATED"/>
    <property type="match status" value="1"/>
</dbReference>
<name>A0A7L4N0A2_9AVES</name>
<dbReference type="PANTHER" id="PTHR19944:SF50">
    <property type="entry name" value="HLA CLASS II HISTOCOMPATIBILITY ANTIGEN, DM ALPHA CHAIN"/>
    <property type="match status" value="1"/>
</dbReference>
<comment type="caution">
    <text evidence="5">The sequence shown here is derived from an EMBL/GenBank/DDBJ whole genome shotgun (WGS) entry which is preliminary data.</text>
</comment>
<dbReference type="InterPro" id="IPR013783">
    <property type="entry name" value="Ig-like_fold"/>
</dbReference>
<dbReference type="Gene3D" id="2.60.40.10">
    <property type="entry name" value="Immunoglobulins"/>
    <property type="match status" value="1"/>
</dbReference>
<dbReference type="GO" id="GO:0019882">
    <property type="term" value="P:antigen processing and presentation"/>
    <property type="evidence" value="ECO:0007669"/>
    <property type="project" value="InterPro"/>
</dbReference>
<evidence type="ECO:0000259" key="4">
    <source>
        <dbReference type="PROSITE" id="PS50835"/>
    </source>
</evidence>
<reference evidence="5 6" key="1">
    <citation type="submission" date="2020-02" db="EMBL/GenBank/DDBJ databases">
        <title>Bird 10,000 Genomes (B10K) Project - Family phase.</title>
        <authorList>
            <person name="Zhang G."/>
        </authorList>
    </citation>
    <scope>NUCLEOTIDE SEQUENCE [LARGE SCALE GENOMIC DNA]</scope>
    <source>
        <strain evidence="5">B10K-DU-013-51</strain>
        <tissue evidence="5">Mixed tissue sample</tissue>
    </source>
</reference>
<dbReference type="EMBL" id="VYZU01017697">
    <property type="protein sequence ID" value="NXY82931.1"/>
    <property type="molecule type" value="Genomic_DNA"/>
</dbReference>
<evidence type="ECO:0000256" key="1">
    <source>
        <dbReference type="ARBA" id="ARBA00004479"/>
    </source>
</evidence>
<feature type="non-terminal residue" evidence="5">
    <location>
        <position position="1"/>
    </location>
</feature>
<dbReference type="GO" id="GO:0042613">
    <property type="term" value="C:MHC class II protein complex"/>
    <property type="evidence" value="ECO:0007669"/>
    <property type="project" value="InterPro"/>
</dbReference>
<keyword evidence="3" id="KW-0472">Membrane</keyword>
<dbReference type="SUPFAM" id="SSF48726">
    <property type="entry name" value="Immunoglobulin"/>
    <property type="match status" value="1"/>
</dbReference>
<organism evidence="5 6">
    <name type="scientific">Ceyx cyanopectus</name>
    <name type="common">Indigo-banded kingfisher</name>
    <dbReference type="NCBI Taxonomy" id="390723"/>
    <lineage>
        <taxon>Eukaryota</taxon>
        <taxon>Metazoa</taxon>
        <taxon>Chordata</taxon>
        <taxon>Craniata</taxon>
        <taxon>Vertebrata</taxon>
        <taxon>Euteleostomi</taxon>
        <taxon>Archelosauria</taxon>
        <taxon>Archosauria</taxon>
        <taxon>Dinosauria</taxon>
        <taxon>Saurischia</taxon>
        <taxon>Theropoda</taxon>
        <taxon>Coelurosauria</taxon>
        <taxon>Aves</taxon>
        <taxon>Neognathae</taxon>
        <taxon>Neoaves</taxon>
        <taxon>Telluraves</taxon>
        <taxon>Coraciimorphae</taxon>
        <taxon>Coraciiformes</taxon>
        <taxon>Alcedinidae</taxon>
        <taxon>Ceyx</taxon>
    </lineage>
</organism>
<proteinExistence type="predicted"/>
<dbReference type="AlphaFoldDB" id="A0A7L4N0A2"/>
<dbReference type="GO" id="GO:0006955">
    <property type="term" value="P:immune response"/>
    <property type="evidence" value="ECO:0007669"/>
    <property type="project" value="InterPro"/>
</dbReference>
<dbReference type="OrthoDB" id="8935021at2759"/>
<keyword evidence="6" id="KW-1185">Reference proteome</keyword>
<dbReference type="InterPro" id="IPR050160">
    <property type="entry name" value="MHC/Immunoglobulin"/>
</dbReference>
<dbReference type="Pfam" id="PF07654">
    <property type="entry name" value="C1-set"/>
    <property type="match status" value="1"/>
</dbReference>
<accession>A0A7L4N0A2</accession>
<evidence type="ECO:0000256" key="2">
    <source>
        <dbReference type="ARBA" id="ARBA00022692"/>
    </source>
</evidence>
<comment type="subcellular location">
    <subcellularLocation>
        <location evidence="1">Membrane</location>
        <topology evidence="1">Single-pass type I membrane protein</topology>
    </subcellularLocation>
</comment>